<dbReference type="EMBL" id="JBIWXY010000001">
    <property type="protein sequence ID" value="MFJ5444667.1"/>
    <property type="molecule type" value="Genomic_DNA"/>
</dbReference>
<feature type="transmembrane region" description="Helical" evidence="7">
    <location>
        <begin position="38"/>
        <end position="55"/>
    </location>
</feature>
<dbReference type="EC" id="2.7.8.31" evidence="9"/>
<dbReference type="InterPro" id="IPR036291">
    <property type="entry name" value="NAD(P)-bd_dom_sf"/>
</dbReference>
<dbReference type="InterPro" id="IPR003362">
    <property type="entry name" value="Bact_transf"/>
</dbReference>
<comment type="subcellular location">
    <subcellularLocation>
        <location evidence="1">Membrane</location>
        <topology evidence="1">Multi-pass membrane protein</topology>
    </subcellularLocation>
</comment>
<dbReference type="Pfam" id="PF02397">
    <property type="entry name" value="Bac_transf"/>
    <property type="match status" value="1"/>
</dbReference>
<dbReference type="Proteomes" id="UP001617669">
    <property type="component" value="Unassembled WGS sequence"/>
</dbReference>
<dbReference type="GO" id="GO:0089702">
    <property type="term" value="F:undecaprenyl-phosphate glucose phosphotransferase activity"/>
    <property type="evidence" value="ECO:0007669"/>
    <property type="project" value="UniProtKB-EC"/>
</dbReference>
<keyword evidence="4 7" id="KW-0812">Transmembrane</keyword>
<keyword evidence="6 7" id="KW-0472">Membrane</keyword>
<evidence type="ECO:0000256" key="1">
    <source>
        <dbReference type="ARBA" id="ARBA00004141"/>
    </source>
</evidence>
<dbReference type="RefSeq" id="WP_400877770.1">
    <property type="nucleotide sequence ID" value="NZ_JBIWXY010000001.1"/>
</dbReference>
<keyword evidence="10" id="KW-1185">Reference proteome</keyword>
<feature type="transmembrane region" description="Helical" evidence="7">
    <location>
        <begin position="106"/>
        <end position="123"/>
    </location>
</feature>
<evidence type="ECO:0000256" key="7">
    <source>
        <dbReference type="SAM" id="Phobius"/>
    </source>
</evidence>
<feature type="domain" description="Bacterial sugar transferase" evidence="8">
    <location>
        <begin position="271"/>
        <end position="456"/>
    </location>
</feature>
<dbReference type="NCBIfam" id="TIGR03025">
    <property type="entry name" value="EPS_sugtrans"/>
    <property type="match status" value="1"/>
</dbReference>
<evidence type="ECO:0000256" key="3">
    <source>
        <dbReference type="ARBA" id="ARBA00022679"/>
    </source>
</evidence>
<evidence type="ECO:0000313" key="10">
    <source>
        <dbReference type="Proteomes" id="UP001617669"/>
    </source>
</evidence>
<dbReference type="PANTHER" id="PTHR30576">
    <property type="entry name" value="COLANIC BIOSYNTHESIS UDP-GLUCOSE LIPID CARRIER TRANSFERASE"/>
    <property type="match status" value="1"/>
</dbReference>
<sequence length="461" mass="52649">MTVNDIPLVAFFKQLLDPLIILGTLYGFTLLFGEPFNGYYLILALLTYFVSSNVYERLDLYRTWRSGKVLSYLRDILFGWAIVVAVLVFIGYAADLSSQYLDDMVYTWFLSVPVIFIIAHLTIRKIASDLHKNGEVRSVVIVGANDIGVRLVNRINEDPYLFMEVKGIFDDREISRHPKGMRNIPLLGSMADIAPYVRANNTQIIFISLPMSAQPRIRQLFEELQDTTASIYFVPDIYIFDLVQARFDDVAGVPVVAICETPFTGFNSLIKRTSDIILASFILLLLSPIIAAIAIAVKLTSKGPIIFKQRRYGLNGEEILVYKFRSMTVMEDGDKVVQAQKRDQRLTSIGGFLRKNSLDELPQFINVLQGHMSIVGPRPHAIAHNEQYRKLIRGYMLRHKVKPGITGWAQVNGLRGETETLEKMEARIEYDLDYLRHWSLAFDFWIIVRTVLVVFKKDNAY</sequence>
<dbReference type="Pfam" id="PF13727">
    <property type="entry name" value="CoA_binding_3"/>
    <property type="match status" value="1"/>
</dbReference>
<feature type="transmembrane region" description="Helical" evidence="7">
    <location>
        <begin position="76"/>
        <end position="94"/>
    </location>
</feature>
<protein>
    <submittedName>
        <fullName evidence="9">Undecaprenyl-phosphate glucose phosphotransferase</fullName>
        <ecNumber evidence="9">2.7.8.31</ecNumber>
    </submittedName>
</protein>
<evidence type="ECO:0000256" key="4">
    <source>
        <dbReference type="ARBA" id="ARBA00022692"/>
    </source>
</evidence>
<dbReference type="InterPro" id="IPR017473">
    <property type="entry name" value="Undecaprenyl-P_gluc_Ptfrase"/>
</dbReference>
<name>A0ABW8GHL9_9PROT</name>
<keyword evidence="5 7" id="KW-1133">Transmembrane helix</keyword>
<dbReference type="Gene3D" id="3.40.50.720">
    <property type="entry name" value="NAD(P)-binding Rossmann-like Domain"/>
    <property type="match status" value="1"/>
</dbReference>
<evidence type="ECO:0000313" key="9">
    <source>
        <dbReference type="EMBL" id="MFJ5444667.1"/>
    </source>
</evidence>
<evidence type="ECO:0000256" key="6">
    <source>
        <dbReference type="ARBA" id="ARBA00023136"/>
    </source>
</evidence>
<keyword evidence="3 9" id="KW-0808">Transferase</keyword>
<dbReference type="NCBIfam" id="TIGR03023">
    <property type="entry name" value="WcaJ_sugtrans"/>
    <property type="match status" value="1"/>
</dbReference>
<organism evidence="9 10">
    <name type="scientific">Methylobacillus methanolivorans</name>
    <dbReference type="NCBI Taxonomy" id="1848927"/>
    <lineage>
        <taxon>Bacteria</taxon>
        <taxon>Pseudomonadati</taxon>
        <taxon>Pseudomonadota</taxon>
        <taxon>Betaproteobacteria</taxon>
        <taxon>Nitrosomonadales</taxon>
        <taxon>Methylophilaceae</taxon>
        <taxon>Methylobacillus</taxon>
    </lineage>
</organism>
<feature type="transmembrane region" description="Helical" evidence="7">
    <location>
        <begin position="276"/>
        <end position="297"/>
    </location>
</feature>
<reference evidence="9 10" key="1">
    <citation type="submission" date="2024-11" db="EMBL/GenBank/DDBJ databases">
        <authorList>
            <person name="Kaparullina E.N."/>
            <person name="Delegan Y.A."/>
            <person name="Doronina N.V."/>
        </authorList>
    </citation>
    <scope>NUCLEOTIDE SEQUENCE [LARGE SCALE GENOMIC DNA]</scope>
    <source>
        <strain evidence="9 10">7sh_L</strain>
    </source>
</reference>
<dbReference type="PANTHER" id="PTHR30576:SF21">
    <property type="entry name" value="UDP-GLUCOSE:UNDECAPRENYL-PHOSPHATE GLUCOSE-1-PHOSPHATE TRANSFERASE"/>
    <property type="match status" value="1"/>
</dbReference>
<evidence type="ECO:0000256" key="2">
    <source>
        <dbReference type="ARBA" id="ARBA00006464"/>
    </source>
</evidence>
<dbReference type="InterPro" id="IPR017475">
    <property type="entry name" value="EPS_sugar_tfrase"/>
</dbReference>
<proteinExistence type="inferred from homology"/>
<feature type="transmembrane region" description="Helical" evidence="7">
    <location>
        <begin position="15"/>
        <end position="32"/>
    </location>
</feature>
<dbReference type="SUPFAM" id="SSF51735">
    <property type="entry name" value="NAD(P)-binding Rossmann-fold domains"/>
    <property type="match status" value="1"/>
</dbReference>
<evidence type="ECO:0000259" key="8">
    <source>
        <dbReference type="Pfam" id="PF02397"/>
    </source>
</evidence>
<comment type="similarity">
    <text evidence="2">Belongs to the bacterial sugar transferase family.</text>
</comment>
<accession>A0ABW8GHL9</accession>
<evidence type="ECO:0000256" key="5">
    <source>
        <dbReference type="ARBA" id="ARBA00022989"/>
    </source>
</evidence>
<comment type="caution">
    <text evidence="9">The sequence shown here is derived from an EMBL/GenBank/DDBJ whole genome shotgun (WGS) entry which is preliminary data.</text>
</comment>
<gene>
    <name evidence="9" type="ORF">ACIKP9_00340</name>
</gene>